<evidence type="ECO:0000256" key="3">
    <source>
        <dbReference type="ARBA" id="ARBA00022679"/>
    </source>
</evidence>
<dbReference type="Proteomes" id="UP001205861">
    <property type="component" value="Unassembled WGS sequence"/>
</dbReference>
<dbReference type="InterPro" id="IPR038063">
    <property type="entry name" value="Transpep_catalytic_dom"/>
</dbReference>
<feature type="active site" description="Proton donor/acceptor" evidence="7">
    <location>
        <position position="278"/>
    </location>
</feature>
<proteinExistence type="inferred from homology"/>
<dbReference type="Gene3D" id="2.40.440.10">
    <property type="entry name" value="L,D-transpeptidase catalytic domain-like"/>
    <property type="match status" value="1"/>
</dbReference>
<protein>
    <submittedName>
        <fullName evidence="10">L,D-transpeptidase</fullName>
    </submittedName>
</protein>
<evidence type="ECO:0000256" key="2">
    <source>
        <dbReference type="ARBA" id="ARBA00005992"/>
    </source>
</evidence>
<feature type="signal peptide" evidence="8">
    <location>
        <begin position="1"/>
        <end position="21"/>
    </location>
</feature>
<organism evidence="10 11">
    <name type="scientific">Massilia solisilvae</name>
    <dbReference type="NCBI Taxonomy" id="1811225"/>
    <lineage>
        <taxon>Bacteria</taxon>
        <taxon>Pseudomonadati</taxon>
        <taxon>Pseudomonadota</taxon>
        <taxon>Betaproteobacteria</taxon>
        <taxon>Burkholderiales</taxon>
        <taxon>Oxalobacteraceae</taxon>
        <taxon>Telluria group</taxon>
        <taxon>Massilia</taxon>
    </lineage>
</organism>
<evidence type="ECO:0000256" key="5">
    <source>
        <dbReference type="ARBA" id="ARBA00022984"/>
    </source>
</evidence>
<reference evidence="10 11" key="1">
    <citation type="submission" date="2022-08" db="EMBL/GenBank/DDBJ databases">
        <title>Reclassification of Massilia species as members of the genera Telluria, Duganella, Pseudoduganella, Mokoshia gen. nov. and Zemynaea gen. nov. using orthogonal and non-orthogonal genome-based approaches.</title>
        <authorList>
            <person name="Bowman J.P."/>
        </authorList>
    </citation>
    <scope>NUCLEOTIDE SEQUENCE [LARGE SCALE GENOMIC DNA]</scope>
    <source>
        <strain evidence="10 11">JCM 31607</strain>
    </source>
</reference>
<dbReference type="InterPro" id="IPR036366">
    <property type="entry name" value="PGBDSf"/>
</dbReference>
<dbReference type="RefSeq" id="WP_258856651.1">
    <property type="nucleotide sequence ID" value="NZ_JANUGV010000002.1"/>
</dbReference>
<keyword evidence="5 7" id="KW-0573">Peptidoglycan synthesis</keyword>
<dbReference type="Gene3D" id="1.10.101.10">
    <property type="entry name" value="PGBD-like superfamily/PGBD"/>
    <property type="match status" value="1"/>
</dbReference>
<evidence type="ECO:0000256" key="7">
    <source>
        <dbReference type="PROSITE-ProRule" id="PRU01373"/>
    </source>
</evidence>
<feature type="active site" description="Nucleophile" evidence="7">
    <location>
        <position position="294"/>
    </location>
</feature>
<evidence type="ECO:0000256" key="4">
    <source>
        <dbReference type="ARBA" id="ARBA00022960"/>
    </source>
</evidence>
<keyword evidence="11" id="KW-1185">Reference proteome</keyword>
<dbReference type="SUPFAM" id="SSF141523">
    <property type="entry name" value="L,D-transpeptidase catalytic domain-like"/>
    <property type="match status" value="1"/>
</dbReference>
<evidence type="ECO:0000256" key="6">
    <source>
        <dbReference type="ARBA" id="ARBA00023316"/>
    </source>
</evidence>
<dbReference type="PANTHER" id="PTHR30582">
    <property type="entry name" value="L,D-TRANSPEPTIDASE"/>
    <property type="match status" value="1"/>
</dbReference>
<dbReference type="InterPro" id="IPR050979">
    <property type="entry name" value="LD-transpeptidase"/>
</dbReference>
<comment type="pathway">
    <text evidence="1 7">Cell wall biogenesis; peptidoglycan biosynthesis.</text>
</comment>
<feature type="domain" description="L,D-TPase catalytic" evidence="9">
    <location>
        <begin position="185"/>
        <end position="318"/>
    </location>
</feature>
<dbReference type="PANTHER" id="PTHR30582:SF30">
    <property type="entry name" value="BLR4375 PROTEIN"/>
    <property type="match status" value="1"/>
</dbReference>
<keyword evidence="6 7" id="KW-0961">Cell wall biogenesis/degradation</keyword>
<evidence type="ECO:0000256" key="8">
    <source>
        <dbReference type="SAM" id="SignalP"/>
    </source>
</evidence>
<evidence type="ECO:0000259" key="9">
    <source>
        <dbReference type="PROSITE" id="PS52029"/>
    </source>
</evidence>
<evidence type="ECO:0000256" key="1">
    <source>
        <dbReference type="ARBA" id="ARBA00004752"/>
    </source>
</evidence>
<keyword evidence="8" id="KW-0732">Signal</keyword>
<dbReference type="InterPro" id="IPR005490">
    <property type="entry name" value="LD_TPept_cat_dom"/>
</dbReference>
<dbReference type="SUPFAM" id="SSF47090">
    <property type="entry name" value="PGBD-like"/>
    <property type="match status" value="1"/>
</dbReference>
<evidence type="ECO:0000313" key="10">
    <source>
        <dbReference type="EMBL" id="MCS0609004.1"/>
    </source>
</evidence>
<keyword evidence="4 7" id="KW-0133">Cell shape</keyword>
<feature type="chain" id="PRO_5047490266" evidence="8">
    <location>
        <begin position="22"/>
        <end position="319"/>
    </location>
</feature>
<dbReference type="InterPro" id="IPR002477">
    <property type="entry name" value="Peptidoglycan-bd-like"/>
</dbReference>
<dbReference type="PROSITE" id="PS52029">
    <property type="entry name" value="LD_TPASE"/>
    <property type="match status" value="1"/>
</dbReference>
<dbReference type="InterPro" id="IPR036365">
    <property type="entry name" value="PGBD-like_sf"/>
</dbReference>
<dbReference type="Pfam" id="PF03734">
    <property type="entry name" value="YkuD"/>
    <property type="match status" value="1"/>
</dbReference>
<comment type="caution">
    <text evidence="10">The sequence shown here is derived from an EMBL/GenBank/DDBJ whole genome shotgun (WGS) entry which is preliminary data.</text>
</comment>
<dbReference type="Pfam" id="PF01471">
    <property type="entry name" value="PG_binding_1"/>
    <property type="match status" value="1"/>
</dbReference>
<keyword evidence="3" id="KW-0808">Transferase</keyword>
<dbReference type="EMBL" id="JANUGV010000002">
    <property type="protein sequence ID" value="MCS0609004.1"/>
    <property type="molecule type" value="Genomic_DNA"/>
</dbReference>
<gene>
    <name evidence="10" type="ORF">NX773_12600</name>
</gene>
<comment type="similarity">
    <text evidence="2">Belongs to the YkuD family.</text>
</comment>
<accession>A0ABT2BKH2</accession>
<name>A0ABT2BKH2_9BURK</name>
<evidence type="ECO:0000313" key="11">
    <source>
        <dbReference type="Proteomes" id="UP001205861"/>
    </source>
</evidence>
<sequence length="319" mass="33686">MNRTKYPLLFAWLAASLPALAQQLPAPTAADNQNQVEAGQAGRLLRAQVLLDRAHFSPGEIDGAYGSNMRQALAGFQKSRGLAPTGKLDDATFNALNTDSAPALVGYTVTEADAAGPYRQVPEDMMAKAELPALGFASPAEALGERFHASPALLERLNPGKNLGRAGEQLLVPNVLGAAALPKAARVAVSNSQKVLMLFDAAGKQVAQYPASTGSEHDPLPIGNWKVQGVLHNPTYHYNPKLFWDASPGDKKTTVKPGPNNPVGVAWIDLSKPHYGIHGTPVPSTIGKTESHGCIRLTNWSAAEVAQLVAAGTDVVLEE</sequence>
<dbReference type="CDD" id="cd16913">
    <property type="entry name" value="YkuD_like"/>
    <property type="match status" value="1"/>
</dbReference>